<proteinExistence type="predicted"/>
<dbReference type="Pfam" id="PF01957">
    <property type="entry name" value="NfeD"/>
    <property type="match status" value="1"/>
</dbReference>
<name>A0A2T2WET9_9FIRM</name>
<protein>
    <recommendedName>
        <fullName evidence="1">NfeD-like C-terminal domain-containing protein</fullName>
    </recommendedName>
</protein>
<dbReference type="Proteomes" id="UP000241848">
    <property type="component" value="Unassembled WGS sequence"/>
</dbReference>
<sequence length="80" mass="8566">MMKASEGSIMSYQSSLERLIGQSGIVIDTVPSERHGVGVVKVGGQLWSADTDWATPLEPGTTIWVVGRTSLVLAVIPERI</sequence>
<evidence type="ECO:0000313" key="3">
    <source>
        <dbReference type="Proteomes" id="UP000241848"/>
    </source>
</evidence>
<gene>
    <name evidence="2" type="ORF">C7B45_13505</name>
</gene>
<dbReference type="EMBL" id="PXYV01000051">
    <property type="protein sequence ID" value="PSR20757.1"/>
    <property type="molecule type" value="Genomic_DNA"/>
</dbReference>
<reference evidence="2 3" key="1">
    <citation type="journal article" date="2014" name="BMC Genomics">
        <title>Comparison of environmental and isolate Sulfobacillus genomes reveals diverse carbon, sulfur, nitrogen, and hydrogen metabolisms.</title>
        <authorList>
            <person name="Justice N.B."/>
            <person name="Norman A."/>
            <person name="Brown C.T."/>
            <person name="Singh A."/>
            <person name="Thomas B.C."/>
            <person name="Banfield J.F."/>
        </authorList>
    </citation>
    <scope>NUCLEOTIDE SEQUENCE [LARGE SCALE GENOMIC DNA]</scope>
    <source>
        <strain evidence="2">AMDSBA3</strain>
    </source>
</reference>
<comment type="caution">
    <text evidence="2">The sequence shown here is derived from an EMBL/GenBank/DDBJ whole genome shotgun (WGS) entry which is preliminary data.</text>
</comment>
<accession>A0A2T2WET9</accession>
<feature type="domain" description="NfeD-like C-terminal" evidence="1">
    <location>
        <begin position="17"/>
        <end position="75"/>
    </location>
</feature>
<dbReference type="Gene3D" id="2.40.50.140">
    <property type="entry name" value="Nucleic acid-binding proteins"/>
    <property type="match status" value="1"/>
</dbReference>
<organism evidence="2 3">
    <name type="scientific">Sulfobacillus acidophilus</name>
    <dbReference type="NCBI Taxonomy" id="53633"/>
    <lineage>
        <taxon>Bacteria</taxon>
        <taxon>Bacillati</taxon>
        <taxon>Bacillota</taxon>
        <taxon>Clostridia</taxon>
        <taxon>Eubacteriales</taxon>
        <taxon>Clostridiales Family XVII. Incertae Sedis</taxon>
        <taxon>Sulfobacillus</taxon>
    </lineage>
</organism>
<dbReference type="InterPro" id="IPR012340">
    <property type="entry name" value="NA-bd_OB-fold"/>
</dbReference>
<dbReference type="AlphaFoldDB" id="A0A2T2WET9"/>
<dbReference type="SUPFAM" id="SSF141322">
    <property type="entry name" value="NfeD domain-like"/>
    <property type="match status" value="1"/>
</dbReference>
<evidence type="ECO:0000259" key="1">
    <source>
        <dbReference type="Pfam" id="PF01957"/>
    </source>
</evidence>
<dbReference type="InterPro" id="IPR002810">
    <property type="entry name" value="NfeD-like_C"/>
</dbReference>
<evidence type="ECO:0000313" key="2">
    <source>
        <dbReference type="EMBL" id="PSR20757.1"/>
    </source>
</evidence>